<dbReference type="Pfam" id="PF08245">
    <property type="entry name" value="Mur_ligase_M"/>
    <property type="match status" value="1"/>
</dbReference>
<dbReference type="Gene3D" id="3.90.190.20">
    <property type="entry name" value="Mur ligase, C-terminal domain"/>
    <property type="match status" value="1"/>
</dbReference>
<dbReference type="GO" id="GO:0005524">
    <property type="term" value="F:ATP binding"/>
    <property type="evidence" value="ECO:0007669"/>
    <property type="project" value="UniProtKB-KW"/>
</dbReference>
<reference evidence="14 15" key="1">
    <citation type="submission" date="2019-08" db="EMBL/GenBank/DDBJ databases">
        <title>In-depth cultivation of the pig gut microbiome towards novel bacterial diversity and tailored functional studies.</title>
        <authorList>
            <person name="Wylensek D."/>
            <person name="Hitch T.C.A."/>
            <person name="Clavel T."/>
        </authorList>
    </citation>
    <scope>NUCLEOTIDE SEQUENCE [LARGE SCALE GENOMIC DNA]</scope>
    <source>
        <strain evidence="14 15">NM-380-WT-3C1</strain>
    </source>
</reference>
<dbReference type="InterPro" id="IPR004101">
    <property type="entry name" value="Mur_ligase_C"/>
</dbReference>
<dbReference type="GO" id="GO:0047480">
    <property type="term" value="F:UDP-N-acetylmuramoyl-tripeptide-D-alanyl-D-alanine ligase activity"/>
    <property type="evidence" value="ECO:0007669"/>
    <property type="project" value="UniProtKB-EC"/>
</dbReference>
<sequence>MRFTLKEFSFLTASKHFGSAMIDSISFDSRNVKKGTLFVAIKGKNSDGFDWVKDAIGNGASAILTTNSNFFKAKEIIAKGFPIAFAENPLLSIHKMLEIKKKEINNLISIGITGSCGKTTTKEMLSSILAQRNSCVSTIGNLNSEYGLAISMMQLKKDTAYCVFECGIDHIGEMDSMVKTLDPDIAIITNISNSHLEAFGSMDITAREKSKLLSLGAKGFMLKDCEWSSTIQKSYPKLYRAAYAFDSVKDLGLNGFEVSFNNKKFTIPVIGKAKLLDASLAISVASYLGFEDEEIISGLKSVNTLFGRSRLVKESGLEIIEDCYNANLPSSIDAIRTISSINTKGNKHVVLADMRELGCESVPSHKRLAQELSCADVDDILLYGNEVKATYNTLIELGLKDKVFYTPDFNTLCEETKKRAKKGDIVLLKGSRVMALERLYPTLREVC</sequence>
<dbReference type="Pfam" id="PF02875">
    <property type="entry name" value="Mur_ligase_C"/>
    <property type="match status" value="1"/>
</dbReference>
<dbReference type="UniPathway" id="UPA00219"/>
<dbReference type="GO" id="GO:0071555">
    <property type="term" value="P:cell wall organization"/>
    <property type="evidence" value="ECO:0007669"/>
    <property type="project" value="UniProtKB-KW"/>
</dbReference>
<evidence type="ECO:0000256" key="3">
    <source>
        <dbReference type="ARBA" id="ARBA00022618"/>
    </source>
</evidence>
<evidence type="ECO:0000256" key="10">
    <source>
        <dbReference type="RuleBase" id="RU004136"/>
    </source>
</evidence>
<dbReference type="GO" id="GO:0051301">
    <property type="term" value="P:cell division"/>
    <property type="evidence" value="ECO:0007669"/>
    <property type="project" value="UniProtKB-KW"/>
</dbReference>
<dbReference type="SUPFAM" id="SSF53244">
    <property type="entry name" value="MurD-like peptide ligases, peptide-binding domain"/>
    <property type="match status" value="1"/>
</dbReference>
<keyword evidence="4" id="KW-0547">Nucleotide-binding</keyword>
<feature type="domain" description="Mur ligase central" evidence="13">
    <location>
        <begin position="112"/>
        <end position="283"/>
    </location>
</feature>
<evidence type="ECO:0000256" key="4">
    <source>
        <dbReference type="ARBA" id="ARBA00022741"/>
    </source>
</evidence>
<evidence type="ECO:0000256" key="1">
    <source>
        <dbReference type="ARBA" id="ARBA00022490"/>
    </source>
</evidence>
<dbReference type="Pfam" id="PF01225">
    <property type="entry name" value="Mur_ligase"/>
    <property type="match status" value="1"/>
</dbReference>
<gene>
    <name evidence="14" type="ORF">FYJ80_05790</name>
</gene>
<dbReference type="GO" id="GO:0009252">
    <property type="term" value="P:peptidoglycan biosynthetic process"/>
    <property type="evidence" value="ECO:0007669"/>
    <property type="project" value="UniProtKB-UniPathway"/>
</dbReference>
<dbReference type="AlphaFoldDB" id="A0A7X2TQA5"/>
<comment type="caution">
    <text evidence="14">The sequence shown here is derived from an EMBL/GenBank/DDBJ whole genome shotgun (WGS) entry which is preliminary data.</text>
</comment>
<keyword evidence="9 10" id="KW-0961">Cell wall biogenesis/degradation</keyword>
<name>A0A7X2TQA5_9SPIO</name>
<evidence type="ECO:0000256" key="2">
    <source>
        <dbReference type="ARBA" id="ARBA00022598"/>
    </source>
</evidence>
<evidence type="ECO:0000256" key="5">
    <source>
        <dbReference type="ARBA" id="ARBA00022840"/>
    </source>
</evidence>
<dbReference type="PANTHER" id="PTHR43024:SF1">
    <property type="entry name" value="UDP-N-ACETYLMURAMOYL-TRIPEPTIDE--D-ALANYL-D-ALANINE LIGASE"/>
    <property type="match status" value="1"/>
</dbReference>
<dbReference type="InterPro" id="IPR035911">
    <property type="entry name" value="MurE/MurF_N"/>
</dbReference>
<dbReference type="RefSeq" id="WP_154425267.1">
    <property type="nucleotide sequence ID" value="NZ_VUNN01000009.1"/>
</dbReference>
<comment type="catalytic activity">
    <reaction evidence="10">
        <text>D-alanyl-D-alanine + UDP-N-acetyl-alpha-D-muramoyl-L-alanyl-gamma-D-glutamyl-meso-2,6-diaminopimelate + ATP = UDP-N-acetyl-alpha-D-muramoyl-L-alanyl-gamma-D-glutamyl-meso-2,6-diaminopimeloyl-D-alanyl-D-alanine + ADP + phosphate + H(+)</text>
        <dbReference type="Rhea" id="RHEA:28374"/>
        <dbReference type="ChEBI" id="CHEBI:15378"/>
        <dbReference type="ChEBI" id="CHEBI:30616"/>
        <dbReference type="ChEBI" id="CHEBI:43474"/>
        <dbReference type="ChEBI" id="CHEBI:57822"/>
        <dbReference type="ChEBI" id="CHEBI:61386"/>
        <dbReference type="ChEBI" id="CHEBI:83905"/>
        <dbReference type="ChEBI" id="CHEBI:456216"/>
        <dbReference type="EC" id="6.3.2.10"/>
    </reaction>
</comment>
<dbReference type="SUPFAM" id="SSF63418">
    <property type="entry name" value="MurE/MurF N-terminal domain"/>
    <property type="match status" value="1"/>
</dbReference>
<evidence type="ECO:0000256" key="7">
    <source>
        <dbReference type="ARBA" id="ARBA00022984"/>
    </source>
</evidence>
<evidence type="ECO:0000259" key="11">
    <source>
        <dbReference type="Pfam" id="PF01225"/>
    </source>
</evidence>
<organism evidence="14 15">
    <name type="scientific">Bullifex porci</name>
    <dbReference type="NCBI Taxonomy" id="2606638"/>
    <lineage>
        <taxon>Bacteria</taxon>
        <taxon>Pseudomonadati</taxon>
        <taxon>Spirochaetota</taxon>
        <taxon>Spirochaetia</taxon>
        <taxon>Spirochaetales</taxon>
        <taxon>Spirochaetaceae</taxon>
        <taxon>Bullifex</taxon>
    </lineage>
</organism>
<keyword evidence="15" id="KW-1185">Reference proteome</keyword>
<dbReference type="Proteomes" id="UP000460549">
    <property type="component" value="Unassembled WGS sequence"/>
</dbReference>
<dbReference type="GO" id="GO:0008360">
    <property type="term" value="P:regulation of cell shape"/>
    <property type="evidence" value="ECO:0007669"/>
    <property type="project" value="UniProtKB-KW"/>
</dbReference>
<dbReference type="InterPro" id="IPR005863">
    <property type="entry name" value="UDP-N-AcMur_synth"/>
</dbReference>
<dbReference type="InterPro" id="IPR036615">
    <property type="entry name" value="Mur_ligase_C_dom_sf"/>
</dbReference>
<comment type="subcellular location">
    <subcellularLocation>
        <location evidence="10">Cytoplasm</location>
    </subcellularLocation>
</comment>
<evidence type="ECO:0000256" key="8">
    <source>
        <dbReference type="ARBA" id="ARBA00023306"/>
    </source>
</evidence>
<keyword evidence="7 10" id="KW-0573">Peptidoglycan synthesis</keyword>
<dbReference type="PANTHER" id="PTHR43024">
    <property type="entry name" value="UDP-N-ACETYLMURAMOYL-TRIPEPTIDE--D-ALANYL-D-ALANINE LIGASE"/>
    <property type="match status" value="1"/>
</dbReference>
<feature type="domain" description="Mur ligase N-terminal catalytic" evidence="11">
    <location>
        <begin position="22"/>
        <end position="72"/>
    </location>
</feature>
<feature type="domain" description="Mur ligase C-terminal" evidence="12">
    <location>
        <begin position="307"/>
        <end position="432"/>
    </location>
</feature>
<comment type="pathway">
    <text evidence="10">Cell wall biogenesis; peptidoglycan biosynthesis.</text>
</comment>
<keyword evidence="2 14" id="KW-0436">Ligase</keyword>
<evidence type="ECO:0000259" key="12">
    <source>
        <dbReference type="Pfam" id="PF02875"/>
    </source>
</evidence>
<comment type="function">
    <text evidence="10">Involved in cell wall formation. Catalyzes the final step in the synthesis of UDP-N-acetylmuramoyl-pentapeptide, the precursor of murein.</text>
</comment>
<keyword evidence="1" id="KW-0963">Cytoplasm</keyword>
<evidence type="ECO:0000313" key="14">
    <source>
        <dbReference type="EMBL" id="MSU06291.1"/>
    </source>
</evidence>
<keyword evidence="3 10" id="KW-0132">Cell division</keyword>
<evidence type="ECO:0000259" key="13">
    <source>
        <dbReference type="Pfam" id="PF08245"/>
    </source>
</evidence>
<evidence type="ECO:0000256" key="6">
    <source>
        <dbReference type="ARBA" id="ARBA00022960"/>
    </source>
</evidence>
<proteinExistence type="predicted"/>
<dbReference type="EMBL" id="VUNN01000009">
    <property type="protein sequence ID" value="MSU06291.1"/>
    <property type="molecule type" value="Genomic_DNA"/>
</dbReference>
<protein>
    <recommendedName>
        <fullName evidence="10">UDP-N-acetylmuramoyl-tripeptide--D-alanyl-D-alanine ligase</fullName>
        <ecNumber evidence="10">6.3.2.10</ecNumber>
    </recommendedName>
</protein>
<dbReference type="EC" id="6.3.2.10" evidence="10"/>
<dbReference type="NCBIfam" id="TIGR01143">
    <property type="entry name" value="murF"/>
    <property type="match status" value="1"/>
</dbReference>
<dbReference type="SUPFAM" id="SSF53623">
    <property type="entry name" value="MurD-like peptide ligases, catalytic domain"/>
    <property type="match status" value="1"/>
</dbReference>
<accession>A0A7X2TQA5</accession>
<evidence type="ECO:0000256" key="9">
    <source>
        <dbReference type="ARBA" id="ARBA00023316"/>
    </source>
</evidence>
<dbReference type="InterPro" id="IPR036565">
    <property type="entry name" value="Mur-like_cat_sf"/>
</dbReference>
<dbReference type="Gene3D" id="3.40.1190.10">
    <property type="entry name" value="Mur-like, catalytic domain"/>
    <property type="match status" value="1"/>
</dbReference>
<dbReference type="InterPro" id="IPR000713">
    <property type="entry name" value="Mur_ligase_N"/>
</dbReference>
<dbReference type="GO" id="GO:0005737">
    <property type="term" value="C:cytoplasm"/>
    <property type="evidence" value="ECO:0007669"/>
    <property type="project" value="UniProtKB-SubCell"/>
</dbReference>
<keyword evidence="5" id="KW-0067">ATP-binding</keyword>
<dbReference type="Gene3D" id="3.40.1390.10">
    <property type="entry name" value="MurE/MurF, N-terminal domain"/>
    <property type="match status" value="1"/>
</dbReference>
<keyword evidence="6 10" id="KW-0133">Cell shape</keyword>
<dbReference type="InterPro" id="IPR051046">
    <property type="entry name" value="MurCDEF_CellWall_CoF430Synth"/>
</dbReference>
<evidence type="ECO:0000313" key="15">
    <source>
        <dbReference type="Proteomes" id="UP000460549"/>
    </source>
</evidence>
<keyword evidence="8 10" id="KW-0131">Cell cycle</keyword>
<dbReference type="InterPro" id="IPR013221">
    <property type="entry name" value="Mur_ligase_cen"/>
</dbReference>